<evidence type="ECO:0000313" key="2">
    <source>
        <dbReference type="EMBL" id="KAK8588032.1"/>
    </source>
</evidence>
<gene>
    <name evidence="2" type="ORF">V6N12_022491</name>
</gene>
<name>A0ABR2FUY7_9ROSI</name>
<evidence type="ECO:0000313" key="3">
    <source>
        <dbReference type="Proteomes" id="UP001472677"/>
    </source>
</evidence>
<dbReference type="EMBL" id="JBBPBM010000004">
    <property type="protein sequence ID" value="KAK8588032.1"/>
    <property type="molecule type" value="Genomic_DNA"/>
</dbReference>
<accession>A0ABR2FUY7</accession>
<sequence>MMTSSNSSLRSRYPSLGLRSTPNQFANSPSFSSYSAPLVSRKPDSGWNPLTVVARFISGAFIACFTPPETAECKNFKVSNEFRSFWYVLFLFLV</sequence>
<dbReference type="Proteomes" id="UP001472677">
    <property type="component" value="Unassembled WGS sequence"/>
</dbReference>
<feature type="compositionally biased region" description="Low complexity" evidence="1">
    <location>
        <begin position="1"/>
        <end position="16"/>
    </location>
</feature>
<feature type="region of interest" description="Disordered" evidence="1">
    <location>
        <begin position="1"/>
        <end position="28"/>
    </location>
</feature>
<protein>
    <submittedName>
        <fullName evidence="2">Uncharacterized protein</fullName>
    </submittedName>
</protein>
<evidence type="ECO:0000256" key="1">
    <source>
        <dbReference type="SAM" id="MobiDB-lite"/>
    </source>
</evidence>
<comment type="caution">
    <text evidence="2">The sequence shown here is derived from an EMBL/GenBank/DDBJ whole genome shotgun (WGS) entry which is preliminary data.</text>
</comment>
<proteinExistence type="predicted"/>
<feature type="compositionally biased region" description="Polar residues" evidence="1">
    <location>
        <begin position="18"/>
        <end position="28"/>
    </location>
</feature>
<reference evidence="2 3" key="1">
    <citation type="journal article" date="2024" name="G3 (Bethesda)">
        <title>Genome assembly of Hibiscus sabdariffa L. provides insights into metabolisms of medicinal natural products.</title>
        <authorList>
            <person name="Kim T."/>
        </authorList>
    </citation>
    <scope>NUCLEOTIDE SEQUENCE [LARGE SCALE GENOMIC DNA]</scope>
    <source>
        <strain evidence="2">TK-2024</strain>
        <tissue evidence="2">Old leaves</tissue>
    </source>
</reference>
<organism evidence="2 3">
    <name type="scientific">Hibiscus sabdariffa</name>
    <name type="common">roselle</name>
    <dbReference type="NCBI Taxonomy" id="183260"/>
    <lineage>
        <taxon>Eukaryota</taxon>
        <taxon>Viridiplantae</taxon>
        <taxon>Streptophyta</taxon>
        <taxon>Embryophyta</taxon>
        <taxon>Tracheophyta</taxon>
        <taxon>Spermatophyta</taxon>
        <taxon>Magnoliopsida</taxon>
        <taxon>eudicotyledons</taxon>
        <taxon>Gunneridae</taxon>
        <taxon>Pentapetalae</taxon>
        <taxon>rosids</taxon>
        <taxon>malvids</taxon>
        <taxon>Malvales</taxon>
        <taxon>Malvaceae</taxon>
        <taxon>Malvoideae</taxon>
        <taxon>Hibiscus</taxon>
    </lineage>
</organism>
<keyword evidence="3" id="KW-1185">Reference proteome</keyword>